<dbReference type="GO" id="GO:0006508">
    <property type="term" value="P:proteolysis"/>
    <property type="evidence" value="ECO:0007669"/>
    <property type="project" value="UniProtKB-KW"/>
</dbReference>
<dbReference type="GO" id="GO:0008233">
    <property type="term" value="F:peptidase activity"/>
    <property type="evidence" value="ECO:0007669"/>
    <property type="project" value="UniProtKB-KW"/>
</dbReference>
<dbReference type="OrthoDB" id="9782620at2"/>
<dbReference type="EC" id="3.4.-.-" evidence="8"/>
<dbReference type="InterPro" id="IPR003738">
    <property type="entry name" value="SRAP"/>
</dbReference>
<organism evidence="9 10">
    <name type="scientific">Stackebrandtia albiflava</name>
    <dbReference type="NCBI Taxonomy" id="406432"/>
    <lineage>
        <taxon>Bacteria</taxon>
        <taxon>Bacillati</taxon>
        <taxon>Actinomycetota</taxon>
        <taxon>Actinomycetes</taxon>
        <taxon>Glycomycetales</taxon>
        <taxon>Glycomycetaceae</taxon>
        <taxon>Stackebrandtia</taxon>
    </lineage>
</organism>
<dbReference type="SUPFAM" id="SSF143081">
    <property type="entry name" value="BB1717-like"/>
    <property type="match status" value="1"/>
</dbReference>
<keyword evidence="2 8" id="KW-0645">Protease</keyword>
<dbReference type="InterPro" id="IPR036590">
    <property type="entry name" value="SRAP-like"/>
</dbReference>
<evidence type="ECO:0000313" key="10">
    <source>
        <dbReference type="Proteomes" id="UP000321617"/>
    </source>
</evidence>
<evidence type="ECO:0000256" key="5">
    <source>
        <dbReference type="ARBA" id="ARBA00023124"/>
    </source>
</evidence>
<evidence type="ECO:0000313" key="9">
    <source>
        <dbReference type="EMBL" id="TWJ13018.1"/>
    </source>
</evidence>
<evidence type="ECO:0000256" key="3">
    <source>
        <dbReference type="ARBA" id="ARBA00022763"/>
    </source>
</evidence>
<keyword evidence="6" id="KW-0238">DNA-binding</keyword>
<dbReference type="PANTHER" id="PTHR13604">
    <property type="entry name" value="DC12-RELATED"/>
    <property type="match status" value="1"/>
</dbReference>
<dbReference type="GO" id="GO:0003697">
    <property type="term" value="F:single-stranded DNA binding"/>
    <property type="evidence" value="ECO:0007669"/>
    <property type="project" value="InterPro"/>
</dbReference>
<keyword evidence="4 8" id="KW-0378">Hydrolase</keyword>
<evidence type="ECO:0000256" key="8">
    <source>
        <dbReference type="RuleBase" id="RU364100"/>
    </source>
</evidence>
<accession>A0A562V5C3</accession>
<dbReference type="Pfam" id="PF02586">
    <property type="entry name" value="SRAP"/>
    <property type="match status" value="1"/>
</dbReference>
<comment type="similarity">
    <text evidence="1 8">Belongs to the SOS response-associated peptidase family.</text>
</comment>
<evidence type="ECO:0000256" key="4">
    <source>
        <dbReference type="ARBA" id="ARBA00022801"/>
    </source>
</evidence>
<gene>
    <name evidence="9" type="ORF">LX16_3786</name>
</gene>
<dbReference type="Gene3D" id="3.90.1680.10">
    <property type="entry name" value="SOS response associated peptidase-like"/>
    <property type="match status" value="1"/>
</dbReference>
<evidence type="ECO:0000256" key="7">
    <source>
        <dbReference type="ARBA" id="ARBA00023239"/>
    </source>
</evidence>
<evidence type="ECO:0000256" key="6">
    <source>
        <dbReference type="ARBA" id="ARBA00023125"/>
    </source>
</evidence>
<keyword evidence="5" id="KW-0190">Covalent protein-DNA linkage</keyword>
<reference evidence="9 10" key="1">
    <citation type="journal article" date="2013" name="Stand. Genomic Sci.">
        <title>Genomic Encyclopedia of Type Strains, Phase I: The one thousand microbial genomes (KMG-I) project.</title>
        <authorList>
            <person name="Kyrpides N.C."/>
            <person name="Woyke T."/>
            <person name="Eisen J.A."/>
            <person name="Garrity G."/>
            <person name="Lilburn T.G."/>
            <person name="Beck B.J."/>
            <person name="Whitman W.B."/>
            <person name="Hugenholtz P."/>
            <person name="Klenk H.P."/>
        </authorList>
    </citation>
    <scope>NUCLEOTIDE SEQUENCE [LARGE SCALE GENOMIC DNA]</scope>
    <source>
        <strain evidence="9 10">DSM 45044</strain>
    </source>
</reference>
<comment type="caution">
    <text evidence="9">The sequence shown here is derived from an EMBL/GenBank/DDBJ whole genome shotgun (WGS) entry which is preliminary data.</text>
</comment>
<evidence type="ECO:0000256" key="1">
    <source>
        <dbReference type="ARBA" id="ARBA00008136"/>
    </source>
</evidence>
<dbReference type="Proteomes" id="UP000321617">
    <property type="component" value="Unassembled WGS sequence"/>
</dbReference>
<dbReference type="GO" id="GO:0106300">
    <property type="term" value="P:protein-DNA covalent cross-linking repair"/>
    <property type="evidence" value="ECO:0007669"/>
    <property type="project" value="InterPro"/>
</dbReference>
<keyword evidence="7" id="KW-0456">Lyase</keyword>
<dbReference type="PANTHER" id="PTHR13604:SF0">
    <property type="entry name" value="ABASIC SITE PROCESSING PROTEIN HMCES"/>
    <property type="match status" value="1"/>
</dbReference>
<dbReference type="GO" id="GO:0016829">
    <property type="term" value="F:lyase activity"/>
    <property type="evidence" value="ECO:0007669"/>
    <property type="project" value="UniProtKB-KW"/>
</dbReference>
<keyword evidence="10" id="KW-1185">Reference proteome</keyword>
<sequence>MCGRYASTRSTADLATLFDAVDVTGGDTDIGFNMAPTQRIPVVRMSRSAEGRVVSAARWGLVPPWAKDPAVGVRMINARAETVTTSRAYRAPFARRRCLVPADGWYEWQKLPGGKQPYYTTGVDEAPLVFAGLWETWGGDSDRLMTCTILTVNAVGGLRDVHERMPLVLPVDSYRDWLEDPDAAEHLLRQPGEELLSRLRFHPVDRAVGNVRNDSPKLIEPVEVAGGATVPSQDTLF</sequence>
<dbReference type="AlphaFoldDB" id="A0A562V5C3"/>
<dbReference type="RefSeq" id="WP_147140584.1">
    <property type="nucleotide sequence ID" value="NZ_BAABIJ010000002.1"/>
</dbReference>
<name>A0A562V5C3_9ACTN</name>
<evidence type="ECO:0000256" key="2">
    <source>
        <dbReference type="ARBA" id="ARBA00022670"/>
    </source>
</evidence>
<keyword evidence="3" id="KW-0227">DNA damage</keyword>
<proteinExistence type="inferred from homology"/>
<protein>
    <recommendedName>
        <fullName evidence="8">Abasic site processing protein</fullName>
        <ecNumber evidence="8">3.4.-.-</ecNumber>
    </recommendedName>
</protein>
<dbReference type="EMBL" id="VLLL01000006">
    <property type="protein sequence ID" value="TWJ13018.1"/>
    <property type="molecule type" value="Genomic_DNA"/>
</dbReference>